<dbReference type="Proteomes" id="UP000178526">
    <property type="component" value="Unassembled WGS sequence"/>
</dbReference>
<dbReference type="InterPro" id="IPR052747">
    <property type="entry name" value="TA_system_RelE_toxin"/>
</dbReference>
<dbReference type="Gene3D" id="3.30.2310.20">
    <property type="entry name" value="RelE-like"/>
    <property type="match status" value="1"/>
</dbReference>
<gene>
    <name evidence="2" type="ORF">A2042_08470</name>
</gene>
<dbReference type="Pfam" id="PF05016">
    <property type="entry name" value="ParE_toxin"/>
    <property type="match status" value="1"/>
</dbReference>
<accession>A0A1F7RC02</accession>
<dbReference type="PANTHER" id="PTHR38813:SF1">
    <property type="entry name" value="TOXIN RELE1-RELATED"/>
    <property type="match status" value="1"/>
</dbReference>
<proteinExistence type="predicted"/>
<evidence type="ECO:0000313" key="2">
    <source>
        <dbReference type="EMBL" id="OGL38447.1"/>
    </source>
</evidence>
<sequence length="82" mass="9497">MNIFNIQMTQAAADDLKDIPDKLREQIIPDIKSLSTNPFPSRSGIKKLKGFKPPLYRLRSGDYRVLYRIESKERGTLMKKNT</sequence>
<dbReference type="InterPro" id="IPR007712">
    <property type="entry name" value="RelE/ParE_toxin"/>
</dbReference>
<name>A0A1F7RC02_9BACT</name>
<reference evidence="2 3" key="1">
    <citation type="journal article" date="2016" name="Nat. Commun.">
        <title>Thousands of microbial genomes shed light on interconnected biogeochemical processes in an aquifer system.</title>
        <authorList>
            <person name="Anantharaman K."/>
            <person name="Brown C.T."/>
            <person name="Hug L.A."/>
            <person name="Sharon I."/>
            <person name="Castelle C.J."/>
            <person name="Probst A.J."/>
            <person name="Thomas B.C."/>
            <person name="Singh A."/>
            <person name="Wilkins M.J."/>
            <person name="Karaoz U."/>
            <person name="Brodie E.L."/>
            <person name="Williams K.H."/>
            <person name="Hubbard S.S."/>
            <person name="Banfield J.F."/>
        </authorList>
    </citation>
    <scope>NUCLEOTIDE SEQUENCE [LARGE SCALE GENOMIC DNA]</scope>
</reference>
<evidence type="ECO:0000256" key="1">
    <source>
        <dbReference type="ARBA" id="ARBA00022649"/>
    </source>
</evidence>
<organism evidence="2 3">
    <name type="scientific">Candidatus Schekmanbacteria bacterium GWA2_38_11</name>
    <dbReference type="NCBI Taxonomy" id="1817876"/>
    <lineage>
        <taxon>Bacteria</taxon>
        <taxon>Candidatus Schekmaniibacteriota</taxon>
    </lineage>
</organism>
<dbReference type="PANTHER" id="PTHR38813">
    <property type="match status" value="1"/>
</dbReference>
<dbReference type="InterPro" id="IPR035093">
    <property type="entry name" value="RelE/ParE_toxin_dom_sf"/>
</dbReference>
<dbReference type="EMBL" id="MGDB01000146">
    <property type="protein sequence ID" value="OGL38447.1"/>
    <property type="molecule type" value="Genomic_DNA"/>
</dbReference>
<evidence type="ECO:0000313" key="3">
    <source>
        <dbReference type="Proteomes" id="UP000178526"/>
    </source>
</evidence>
<protein>
    <recommendedName>
        <fullName evidence="4">Addiction module antitoxin RelB</fullName>
    </recommendedName>
</protein>
<keyword evidence="1" id="KW-1277">Toxin-antitoxin system</keyword>
<evidence type="ECO:0008006" key="4">
    <source>
        <dbReference type="Google" id="ProtNLM"/>
    </source>
</evidence>
<dbReference type="SUPFAM" id="SSF143011">
    <property type="entry name" value="RelE-like"/>
    <property type="match status" value="1"/>
</dbReference>
<dbReference type="AlphaFoldDB" id="A0A1F7RC02"/>
<comment type="caution">
    <text evidence="2">The sequence shown here is derived from an EMBL/GenBank/DDBJ whole genome shotgun (WGS) entry which is preliminary data.</text>
</comment>